<evidence type="ECO:0000313" key="1">
    <source>
        <dbReference type="EMBL" id="GHG77650.1"/>
    </source>
</evidence>
<comment type="caution">
    <text evidence="1">The sequence shown here is derived from an EMBL/GenBank/DDBJ whole genome shotgun (WGS) entry which is preliminary data.</text>
</comment>
<reference evidence="2" key="1">
    <citation type="journal article" date="2019" name="Int. J. Syst. Evol. Microbiol.">
        <title>The Global Catalogue of Microorganisms (GCM) 10K type strain sequencing project: providing services to taxonomists for standard genome sequencing and annotation.</title>
        <authorList>
            <consortium name="The Broad Institute Genomics Platform"/>
            <consortium name="The Broad Institute Genome Sequencing Center for Infectious Disease"/>
            <person name="Wu L."/>
            <person name="Ma J."/>
        </authorList>
    </citation>
    <scope>NUCLEOTIDE SEQUENCE [LARGE SCALE GENOMIC DNA]</scope>
    <source>
        <strain evidence="2">JCM 4253</strain>
    </source>
</reference>
<name>A0A919F499_9ACTN</name>
<dbReference type="AlphaFoldDB" id="A0A919F499"/>
<organism evidence="1 2">
    <name type="scientific">Streptomyces capoamus</name>
    <dbReference type="NCBI Taxonomy" id="68183"/>
    <lineage>
        <taxon>Bacteria</taxon>
        <taxon>Bacillati</taxon>
        <taxon>Actinomycetota</taxon>
        <taxon>Actinomycetes</taxon>
        <taxon>Kitasatosporales</taxon>
        <taxon>Streptomycetaceae</taxon>
        <taxon>Streptomyces</taxon>
    </lineage>
</organism>
<evidence type="ECO:0000313" key="2">
    <source>
        <dbReference type="Proteomes" id="UP000619355"/>
    </source>
</evidence>
<dbReference type="EMBL" id="BNBF01000047">
    <property type="protein sequence ID" value="GHG77650.1"/>
    <property type="molecule type" value="Genomic_DNA"/>
</dbReference>
<proteinExistence type="predicted"/>
<sequence length="73" mass="8316">MVDLVINSGDARKARMREQLTGFTALGDEEMDDILGHVRHRIETAREKGVDVPEGLFERVERLGAQRGWPPMR</sequence>
<keyword evidence="2" id="KW-1185">Reference proteome</keyword>
<accession>A0A919F499</accession>
<gene>
    <name evidence="1" type="ORF">GCM10018980_76130</name>
</gene>
<protein>
    <submittedName>
        <fullName evidence="1">Uncharacterized protein</fullName>
    </submittedName>
</protein>
<dbReference type="Proteomes" id="UP000619355">
    <property type="component" value="Unassembled WGS sequence"/>
</dbReference>